<gene>
    <name evidence="2" type="primary">BnaA09g39500D</name>
    <name evidence="1" type="ORF">DARMORV10_A09P54000.1</name>
    <name evidence="2" type="ORF">GSBRNA2T00049443001</name>
</gene>
<dbReference type="Proteomes" id="UP001295469">
    <property type="component" value="Chromosome A09"/>
</dbReference>
<dbReference type="PaxDb" id="3708-A0A078FEK4"/>
<dbReference type="RefSeq" id="XP_013660014.1">
    <property type="nucleotide sequence ID" value="XM_013804560.3"/>
</dbReference>
<name>A0A078FEK4_BRANA</name>
<accession>A0A078FEK4</accession>
<dbReference type="EMBL" id="LK032011">
    <property type="protein sequence ID" value="CDY11384.1"/>
    <property type="molecule type" value="Genomic_DNA"/>
</dbReference>
<protein>
    <submittedName>
        <fullName evidence="1">(rape) hypothetical protein</fullName>
    </submittedName>
    <submittedName>
        <fullName evidence="2">BnaA09g39500D protein</fullName>
    </submittedName>
</protein>
<dbReference type="AlphaFoldDB" id="A0A078FEK4"/>
<evidence type="ECO:0000313" key="1">
    <source>
        <dbReference type="EMBL" id="CAF2049084.1"/>
    </source>
</evidence>
<keyword evidence="3" id="KW-1185">Reference proteome</keyword>
<reference evidence="2 3" key="1">
    <citation type="journal article" date="2014" name="Science">
        <title>Plant genetics. Early allopolyploid evolution in the post-Neolithic Brassica napus oilseed genome.</title>
        <authorList>
            <person name="Chalhoub B."/>
            <person name="Denoeud F."/>
            <person name="Liu S."/>
            <person name="Parkin I.A."/>
            <person name="Tang H."/>
            <person name="Wang X."/>
            <person name="Chiquet J."/>
            <person name="Belcram H."/>
            <person name="Tong C."/>
            <person name="Samans B."/>
            <person name="Correa M."/>
            <person name="Da Silva C."/>
            <person name="Just J."/>
            <person name="Falentin C."/>
            <person name="Koh C.S."/>
            <person name="Le Clainche I."/>
            <person name="Bernard M."/>
            <person name="Bento P."/>
            <person name="Noel B."/>
            <person name="Labadie K."/>
            <person name="Alberti A."/>
            <person name="Charles M."/>
            <person name="Arnaud D."/>
            <person name="Guo H."/>
            <person name="Daviaud C."/>
            <person name="Alamery S."/>
            <person name="Jabbari K."/>
            <person name="Zhao M."/>
            <person name="Edger P.P."/>
            <person name="Chelaifa H."/>
            <person name="Tack D."/>
            <person name="Lassalle G."/>
            <person name="Mestiri I."/>
            <person name="Schnel N."/>
            <person name="Le Paslier M.C."/>
            <person name="Fan G."/>
            <person name="Renault V."/>
            <person name="Bayer P.E."/>
            <person name="Golicz A.A."/>
            <person name="Manoli S."/>
            <person name="Lee T.H."/>
            <person name="Thi V.H."/>
            <person name="Chalabi S."/>
            <person name="Hu Q."/>
            <person name="Fan C."/>
            <person name="Tollenaere R."/>
            <person name="Lu Y."/>
            <person name="Battail C."/>
            <person name="Shen J."/>
            <person name="Sidebottom C.H."/>
            <person name="Wang X."/>
            <person name="Canaguier A."/>
            <person name="Chauveau A."/>
            <person name="Berard A."/>
            <person name="Deniot G."/>
            <person name="Guan M."/>
            <person name="Liu Z."/>
            <person name="Sun F."/>
            <person name="Lim Y.P."/>
            <person name="Lyons E."/>
            <person name="Town C.D."/>
            <person name="Bancroft I."/>
            <person name="Wang X."/>
            <person name="Meng J."/>
            <person name="Ma J."/>
            <person name="Pires J.C."/>
            <person name="King G.J."/>
            <person name="Brunel D."/>
            <person name="Delourme R."/>
            <person name="Renard M."/>
            <person name="Aury J.M."/>
            <person name="Adams K.L."/>
            <person name="Batley J."/>
            <person name="Snowdon R.J."/>
            <person name="Tost J."/>
            <person name="Edwards D."/>
            <person name="Zhou Y."/>
            <person name="Hua W."/>
            <person name="Sharpe A.G."/>
            <person name="Paterson A.H."/>
            <person name="Guan C."/>
            <person name="Wincker P."/>
        </authorList>
    </citation>
    <scope>NUCLEOTIDE SEQUENCE [LARGE SCALE GENOMIC DNA]</scope>
    <source>
        <strain evidence="3">cv. Darmor-bzh</strain>
    </source>
</reference>
<evidence type="ECO:0000313" key="3">
    <source>
        <dbReference type="Proteomes" id="UP000028999"/>
    </source>
</evidence>
<dbReference type="SMR" id="A0A078FEK4"/>
<dbReference type="OMA" id="DVWSQRC"/>
<dbReference type="OrthoDB" id="1679286at2759"/>
<dbReference type="GeneID" id="106365110"/>
<sequence>MGNFLWKSSDVHPVFGDGGRRENLEAGEKKGPLRIKVRMRRDKLEELLYVARRGDQSEGDGEGGEIGFLILKECMEGHLPATVLGSGDDVPPQRCENHLVSGRLSSIKEE</sequence>
<dbReference type="Proteomes" id="UP000028999">
    <property type="component" value="Unassembled WGS sequence"/>
</dbReference>
<reference evidence="1" key="3">
    <citation type="submission" date="2021-01" db="EMBL/GenBank/DDBJ databases">
        <authorList>
            <consortium name="Genoscope - CEA"/>
            <person name="William W."/>
        </authorList>
    </citation>
    <scope>NUCLEOTIDE SEQUENCE</scope>
</reference>
<reference evidence="2" key="2">
    <citation type="submission" date="2014-06" db="EMBL/GenBank/DDBJ databases">
        <authorList>
            <person name="Genoscope - CEA"/>
        </authorList>
    </citation>
    <scope>NUCLEOTIDE SEQUENCE</scope>
</reference>
<organism evidence="2 3">
    <name type="scientific">Brassica napus</name>
    <name type="common">Rape</name>
    <dbReference type="NCBI Taxonomy" id="3708"/>
    <lineage>
        <taxon>Eukaryota</taxon>
        <taxon>Viridiplantae</taxon>
        <taxon>Streptophyta</taxon>
        <taxon>Embryophyta</taxon>
        <taxon>Tracheophyta</taxon>
        <taxon>Spermatophyta</taxon>
        <taxon>Magnoliopsida</taxon>
        <taxon>eudicotyledons</taxon>
        <taxon>Gunneridae</taxon>
        <taxon>Pentapetalae</taxon>
        <taxon>rosids</taxon>
        <taxon>malvids</taxon>
        <taxon>Brassicales</taxon>
        <taxon>Brassicaceae</taxon>
        <taxon>Brassiceae</taxon>
        <taxon>Brassica</taxon>
    </lineage>
</organism>
<dbReference type="EMBL" id="HG994363">
    <property type="protein sequence ID" value="CAF2049084.1"/>
    <property type="molecule type" value="Genomic_DNA"/>
</dbReference>
<dbReference type="Gramene" id="CDY11384">
    <property type="protein sequence ID" value="CDY11384"/>
    <property type="gene ID" value="GSBRNA2T00049443001"/>
</dbReference>
<dbReference type="STRING" id="3708.A0A078FEK4"/>
<evidence type="ECO:0000313" key="2">
    <source>
        <dbReference type="EMBL" id="CDY11384.1"/>
    </source>
</evidence>
<proteinExistence type="predicted"/>
<dbReference type="KEGG" id="bna:106365110"/>